<dbReference type="AlphaFoldDB" id="A0A939DFR6"/>
<dbReference type="PROSITE" id="PS51257">
    <property type="entry name" value="PROKAR_LIPOPROTEIN"/>
    <property type="match status" value="1"/>
</dbReference>
<evidence type="ECO:0000256" key="1">
    <source>
        <dbReference type="SAM" id="SignalP"/>
    </source>
</evidence>
<organism evidence="2 3">
    <name type="scientific">Parahaliea mediterranea</name>
    <dbReference type="NCBI Taxonomy" id="651086"/>
    <lineage>
        <taxon>Bacteria</taxon>
        <taxon>Pseudomonadati</taxon>
        <taxon>Pseudomonadota</taxon>
        <taxon>Gammaproteobacteria</taxon>
        <taxon>Cellvibrionales</taxon>
        <taxon>Halieaceae</taxon>
        <taxon>Parahaliea</taxon>
    </lineage>
</organism>
<accession>A0A939DFR6</accession>
<keyword evidence="1" id="KW-0732">Signal</keyword>
<keyword evidence="3" id="KW-1185">Reference proteome</keyword>
<dbReference type="Proteomes" id="UP000664303">
    <property type="component" value="Unassembled WGS sequence"/>
</dbReference>
<evidence type="ECO:0008006" key="4">
    <source>
        <dbReference type="Google" id="ProtNLM"/>
    </source>
</evidence>
<comment type="caution">
    <text evidence="2">The sequence shown here is derived from an EMBL/GenBank/DDBJ whole genome shotgun (WGS) entry which is preliminary data.</text>
</comment>
<proteinExistence type="predicted"/>
<reference evidence="2" key="1">
    <citation type="submission" date="2021-02" db="EMBL/GenBank/DDBJ databases">
        <title>PHA producing bacteria isolated from coastal sediment in Guangdong, Shenzhen.</title>
        <authorList>
            <person name="Zheng W."/>
            <person name="Yu S."/>
            <person name="Huang Y."/>
        </authorList>
    </citation>
    <scope>NUCLEOTIDE SEQUENCE</scope>
    <source>
        <strain evidence="2">TN14-10</strain>
    </source>
</reference>
<evidence type="ECO:0000313" key="2">
    <source>
        <dbReference type="EMBL" id="MBN7797066.1"/>
    </source>
</evidence>
<evidence type="ECO:0000313" key="3">
    <source>
        <dbReference type="Proteomes" id="UP000664303"/>
    </source>
</evidence>
<dbReference type="RefSeq" id="WP_206560514.1">
    <property type="nucleotide sequence ID" value="NZ_JAFKCZ010000007.1"/>
</dbReference>
<dbReference type="EMBL" id="JAFKCZ010000007">
    <property type="protein sequence ID" value="MBN7797066.1"/>
    <property type="molecule type" value="Genomic_DNA"/>
</dbReference>
<feature type="chain" id="PRO_5036704554" description="DUF2057 domain-containing protein" evidence="1">
    <location>
        <begin position="27"/>
        <end position="149"/>
    </location>
</feature>
<protein>
    <recommendedName>
        <fullName evidence="4">DUF2057 domain-containing protein</fullName>
    </recommendedName>
</protein>
<feature type="signal peptide" evidence="1">
    <location>
        <begin position="1"/>
        <end position="26"/>
    </location>
</feature>
<name>A0A939DFR6_9GAMM</name>
<sequence length="149" mass="16297">MSDSLTRVACSGFLALLCPMALVACAETSGDSWMSLNDQRIALADAKCGEIFDGEEYIMQSNGDEFLKLRFERLPGEAAFNFSQPRNVNVALAKEGDAYYLLDRSEAPRTKGDKRGVSGSALLRAENEAARALHPDGLRLEFSLNCRAE</sequence>
<gene>
    <name evidence="2" type="ORF">JYP50_10715</name>
</gene>